<evidence type="ECO:0000256" key="3">
    <source>
        <dbReference type="ARBA" id="ARBA00022448"/>
    </source>
</evidence>
<dbReference type="PANTHER" id="PTHR30445:SF3">
    <property type="entry name" value="TRANSPORT PROTEIN YIDE-RELATED"/>
    <property type="match status" value="1"/>
</dbReference>
<dbReference type="InterPro" id="IPR006512">
    <property type="entry name" value="YidE_YbjL"/>
</dbReference>
<evidence type="ECO:0000256" key="1">
    <source>
        <dbReference type="ARBA" id="ARBA00004651"/>
    </source>
</evidence>
<comment type="caution">
    <text evidence="10">The sequence shown here is derived from an EMBL/GenBank/DDBJ whole genome shotgun (WGS) entry which is preliminary data.</text>
</comment>
<dbReference type="GO" id="GO:0008324">
    <property type="term" value="F:monoatomic cation transmembrane transporter activity"/>
    <property type="evidence" value="ECO:0007669"/>
    <property type="project" value="InterPro"/>
</dbReference>
<evidence type="ECO:0000256" key="2">
    <source>
        <dbReference type="ARBA" id="ARBA00009854"/>
    </source>
</evidence>
<reference evidence="10 11" key="1">
    <citation type="submission" date="2011-11" db="EMBL/GenBank/DDBJ databases">
        <authorList>
            <person name="Weinstock G."/>
            <person name="Sodergren E."/>
            <person name="Clifton S."/>
            <person name="Fulton L."/>
            <person name="Fulton B."/>
            <person name="Courtney L."/>
            <person name="Fronick C."/>
            <person name="Harrison M."/>
            <person name="Strong C."/>
            <person name="Farmer C."/>
            <person name="Delahaunty K."/>
            <person name="Markovic C."/>
            <person name="Hall O."/>
            <person name="Minx P."/>
            <person name="Tomlinson C."/>
            <person name="Mitreva M."/>
            <person name="Hou S."/>
            <person name="Chen J."/>
            <person name="Wollam A."/>
            <person name="Pepin K.H."/>
            <person name="Johnson M."/>
            <person name="Bhonagiri V."/>
            <person name="Zhang X."/>
            <person name="Suruliraj S."/>
            <person name="Warren W."/>
            <person name="Chinwalla A."/>
            <person name="Mardis E.R."/>
            <person name="Wilson R.K."/>
        </authorList>
    </citation>
    <scope>NUCLEOTIDE SEQUENCE [LARGE SCALE GENOMIC DNA]</scope>
    <source>
        <strain evidence="10 11">YIT 11816</strain>
    </source>
</reference>
<feature type="domain" description="RCK C-terminal" evidence="9">
    <location>
        <begin position="289"/>
        <end position="371"/>
    </location>
</feature>
<dbReference type="PATRIC" id="fig|762967.3.peg.1214"/>
<feature type="transmembrane region" description="Helical" evidence="8">
    <location>
        <begin position="474"/>
        <end position="494"/>
    </location>
</feature>
<feature type="transmembrane region" description="Helical" evidence="8">
    <location>
        <begin position="506"/>
        <end position="526"/>
    </location>
</feature>
<proteinExistence type="inferred from homology"/>
<dbReference type="GO" id="GO:0006813">
    <property type="term" value="P:potassium ion transport"/>
    <property type="evidence" value="ECO:0007669"/>
    <property type="project" value="InterPro"/>
</dbReference>
<dbReference type="NCBIfam" id="NF003007">
    <property type="entry name" value="PRK03818.1"/>
    <property type="match status" value="1"/>
</dbReference>
<feature type="transmembrane region" description="Helical" evidence="8">
    <location>
        <begin position="538"/>
        <end position="559"/>
    </location>
</feature>
<dbReference type="AlphaFoldDB" id="H3KFM3"/>
<dbReference type="STRING" id="762967.HMPREF9440_01542"/>
<evidence type="ECO:0000259" key="9">
    <source>
        <dbReference type="PROSITE" id="PS51202"/>
    </source>
</evidence>
<dbReference type="Proteomes" id="UP000004956">
    <property type="component" value="Unassembled WGS sequence"/>
</dbReference>
<dbReference type="EMBL" id="AFBQ01000227">
    <property type="protein sequence ID" value="EHY31090.1"/>
    <property type="molecule type" value="Genomic_DNA"/>
</dbReference>
<evidence type="ECO:0000313" key="10">
    <source>
        <dbReference type="EMBL" id="EHY31090.1"/>
    </source>
</evidence>
<dbReference type="OrthoDB" id="8611026at2"/>
<gene>
    <name evidence="10" type="ORF">HMPREF9440_01542</name>
</gene>
<dbReference type="GO" id="GO:0005886">
    <property type="term" value="C:plasma membrane"/>
    <property type="evidence" value="ECO:0007669"/>
    <property type="project" value="UniProtKB-SubCell"/>
</dbReference>
<keyword evidence="11" id="KW-1185">Reference proteome</keyword>
<dbReference type="InterPro" id="IPR006037">
    <property type="entry name" value="RCK_C"/>
</dbReference>
<keyword evidence="5 8" id="KW-0812">Transmembrane</keyword>
<keyword evidence="6 8" id="KW-1133">Transmembrane helix</keyword>
<protein>
    <submittedName>
        <fullName evidence="10">TrkA protein</fullName>
    </submittedName>
</protein>
<feature type="transmembrane region" description="Helical" evidence="8">
    <location>
        <begin position="381"/>
        <end position="401"/>
    </location>
</feature>
<feature type="transmembrane region" description="Helical" evidence="8">
    <location>
        <begin position="104"/>
        <end position="124"/>
    </location>
</feature>
<keyword evidence="3" id="KW-0813">Transport</keyword>
<feature type="transmembrane region" description="Helical" evidence="8">
    <location>
        <begin position="165"/>
        <end position="190"/>
    </location>
</feature>
<keyword evidence="7 8" id="KW-0472">Membrane</keyword>
<dbReference type="HOGENOM" id="CLU_035023_3_1_4"/>
<dbReference type="Gene3D" id="3.30.70.1450">
    <property type="entry name" value="Regulator of K+ conductance, C-terminal domain"/>
    <property type="match status" value="1"/>
</dbReference>
<dbReference type="SUPFAM" id="SSF116726">
    <property type="entry name" value="TrkA C-terminal domain-like"/>
    <property type="match status" value="1"/>
</dbReference>
<name>H3KFM3_9BURK</name>
<sequence>MLETLESLRLLADPATFAGNLLVYALVISVGTALGRLRVFGVSLGVTFILFAGLAAGHFGFTPNPVILGFLRDFGLMLFVFFIGLQVGPSFFSSFRAGGLQLNALCLFGIVLSVVVTIALWAAFAGRIPLAEMLGEHYGAVTNTPGLGAVQEALSVLGWTGADPAVAYACAYPLAVVGIIGTAVAVRWVWRIDPAEEDRRWEASESEQHAAPITFYVEASNGYLEDKPIKVIRQVIGRPFVISRRYNETEGLMSPGPNTRVKVGDVLRCVALEEHKEAVVAFFGKERTDVDLTSEHSPVHSSLILITEPSVNGLRIQDLHLSHYDGTNVTRIYRAGMELFPYQNLHLHLGDRLVVVGPERAVARLAGVLGNQEKKLDHPNVISVFVGIALGILTGSIPIVIPGIPAALKLGLAGGPLVVAILLGRFGPSLKLATYTTNSASLMLREIGISFFLASVGLAAGPGFVAAFTGGDGFLFMGLGLIVTLVPLWVVAAAARIGLRMNYHSIVGLLAGMTTNPPALAHAATLSEKNSAAVAYSTVYPLAMFLRILTGQIVLLLFWTAA</sequence>
<dbReference type="RefSeq" id="WP_008542560.1">
    <property type="nucleotide sequence ID" value="NZ_JH604981.1"/>
</dbReference>
<dbReference type="Pfam" id="PF06826">
    <property type="entry name" value="Asp-Al_Ex"/>
    <property type="match status" value="2"/>
</dbReference>
<evidence type="ECO:0000256" key="5">
    <source>
        <dbReference type="ARBA" id="ARBA00022692"/>
    </source>
</evidence>
<organism evidence="10 11">
    <name type="scientific">Sutterella parvirubra YIT 11816</name>
    <dbReference type="NCBI Taxonomy" id="762967"/>
    <lineage>
        <taxon>Bacteria</taxon>
        <taxon>Pseudomonadati</taxon>
        <taxon>Pseudomonadota</taxon>
        <taxon>Betaproteobacteria</taxon>
        <taxon>Burkholderiales</taxon>
        <taxon>Sutterellaceae</taxon>
        <taxon>Sutterella</taxon>
    </lineage>
</organism>
<evidence type="ECO:0000256" key="7">
    <source>
        <dbReference type="ARBA" id="ARBA00023136"/>
    </source>
</evidence>
<dbReference type="InterPro" id="IPR050144">
    <property type="entry name" value="AAE_transporter"/>
</dbReference>
<feature type="transmembrane region" description="Helical" evidence="8">
    <location>
        <begin position="447"/>
        <end position="468"/>
    </location>
</feature>
<evidence type="ECO:0000256" key="6">
    <source>
        <dbReference type="ARBA" id="ARBA00022989"/>
    </source>
</evidence>
<dbReference type="InterPro" id="IPR036721">
    <property type="entry name" value="RCK_C_sf"/>
</dbReference>
<evidence type="ECO:0000313" key="11">
    <source>
        <dbReference type="Proteomes" id="UP000004956"/>
    </source>
</evidence>
<evidence type="ECO:0000256" key="8">
    <source>
        <dbReference type="SAM" id="Phobius"/>
    </source>
</evidence>
<feature type="transmembrane region" description="Helical" evidence="8">
    <location>
        <begin position="15"/>
        <end position="35"/>
    </location>
</feature>
<feature type="transmembrane region" description="Helical" evidence="8">
    <location>
        <begin position="74"/>
        <end position="92"/>
    </location>
</feature>
<feature type="transmembrane region" description="Helical" evidence="8">
    <location>
        <begin position="407"/>
        <end position="426"/>
    </location>
</feature>
<dbReference type="PANTHER" id="PTHR30445">
    <property type="entry name" value="K(+)_H(+) ANTIPORTER SUBUNIT KHTT"/>
    <property type="match status" value="1"/>
</dbReference>
<accession>H3KFM3</accession>
<evidence type="ECO:0000256" key="4">
    <source>
        <dbReference type="ARBA" id="ARBA00022475"/>
    </source>
</evidence>
<keyword evidence="4" id="KW-1003">Cell membrane</keyword>
<dbReference type="PROSITE" id="PS51202">
    <property type="entry name" value="RCK_C"/>
    <property type="match status" value="1"/>
</dbReference>
<comment type="subcellular location">
    <subcellularLocation>
        <location evidence="1">Cell membrane</location>
        <topology evidence="1">Multi-pass membrane protein</topology>
    </subcellularLocation>
</comment>
<feature type="transmembrane region" description="Helical" evidence="8">
    <location>
        <begin position="42"/>
        <end position="62"/>
    </location>
</feature>
<comment type="similarity">
    <text evidence="2">Belongs to the AAE transporter (TC 2.A.81) family.</text>
</comment>
<dbReference type="NCBIfam" id="TIGR01625">
    <property type="entry name" value="YidE_YbjL_dupl"/>
    <property type="match status" value="2"/>
</dbReference>